<dbReference type="GO" id="GO:0031097">
    <property type="term" value="C:medial cortex"/>
    <property type="evidence" value="ECO:0007669"/>
    <property type="project" value="EnsemblFungi"/>
</dbReference>
<sequence length="131" mass="14338">MAWDGYINQNILKEGYIDKAILIDQTGQSVWGKSAGIDLTPAEMNKIAFAFNNATTAQQEGITVGGTKYFFNKIDELDNIPVLHCAKGKEGIIAAKCSQSILVSHYPETTPPGRAIDFIQNQATHLIKNNL</sequence>
<evidence type="ECO:0000256" key="6">
    <source>
        <dbReference type="RuleBase" id="RU003909"/>
    </source>
</evidence>
<evidence type="ECO:0000313" key="8">
    <source>
        <dbReference type="Proteomes" id="UP000053958"/>
    </source>
</evidence>
<keyword evidence="5" id="KW-0206">Cytoskeleton</keyword>
<proteinExistence type="inferred from homology"/>
<evidence type="ECO:0000256" key="3">
    <source>
        <dbReference type="ARBA" id="ARBA00022490"/>
    </source>
</evidence>
<dbReference type="GO" id="GO:0005856">
    <property type="term" value="C:cytoskeleton"/>
    <property type="evidence" value="ECO:0007669"/>
    <property type="project" value="UniProtKB-SubCell"/>
</dbReference>
<keyword evidence="8" id="KW-1185">Reference proteome</keyword>
<dbReference type="CDD" id="cd00148">
    <property type="entry name" value="PROF"/>
    <property type="match status" value="1"/>
</dbReference>
<dbReference type="Pfam" id="PF00235">
    <property type="entry name" value="Profilin"/>
    <property type="match status" value="1"/>
</dbReference>
<dbReference type="SMART" id="SM00392">
    <property type="entry name" value="PROF"/>
    <property type="match status" value="1"/>
</dbReference>
<dbReference type="GO" id="GO:0044396">
    <property type="term" value="P:actin cortical patch organization"/>
    <property type="evidence" value="ECO:0007669"/>
    <property type="project" value="EnsemblFungi"/>
</dbReference>
<dbReference type="Proteomes" id="UP000053958">
    <property type="component" value="Unassembled WGS sequence"/>
</dbReference>
<accession>A0A0F4YW76</accession>
<evidence type="ECO:0000313" key="7">
    <source>
        <dbReference type="EMBL" id="KKA22340.1"/>
    </source>
</evidence>
<dbReference type="PANTHER" id="PTHR11604">
    <property type="entry name" value="PROFILIN"/>
    <property type="match status" value="1"/>
</dbReference>
<dbReference type="GeneID" id="25316019"/>
<comment type="caution">
    <text evidence="7">The sequence shown here is derived from an EMBL/GenBank/DDBJ whole genome shotgun (WGS) entry which is preliminary data.</text>
</comment>
<comment type="similarity">
    <text evidence="2 6">Belongs to the profilin family.</text>
</comment>
<dbReference type="PANTHER" id="PTHR11604:SF0">
    <property type="entry name" value="PROFILIN"/>
    <property type="match status" value="1"/>
</dbReference>
<evidence type="ECO:0000256" key="4">
    <source>
        <dbReference type="ARBA" id="ARBA00023203"/>
    </source>
</evidence>
<reference evidence="7 8" key="1">
    <citation type="submission" date="2015-04" db="EMBL/GenBank/DDBJ databases">
        <authorList>
            <person name="Heijne W.H."/>
            <person name="Fedorova N.D."/>
            <person name="Nierman W.C."/>
            <person name="Vollebregt A.W."/>
            <person name="Zhao Z."/>
            <person name="Wu L."/>
            <person name="Kumar M."/>
            <person name="Stam H."/>
            <person name="van den Berg M.A."/>
            <person name="Pel H.J."/>
        </authorList>
    </citation>
    <scope>NUCLEOTIDE SEQUENCE [LARGE SCALE GENOMIC DNA]</scope>
    <source>
        <strain evidence="7 8">CBS 393.64</strain>
    </source>
</reference>
<dbReference type="GO" id="GO:0005085">
    <property type="term" value="F:guanyl-nucleotide exchange factor activity"/>
    <property type="evidence" value="ECO:0007669"/>
    <property type="project" value="EnsemblFungi"/>
</dbReference>
<comment type="subcellular location">
    <subcellularLocation>
        <location evidence="1">Cytoplasm</location>
        <location evidence="1">Cytoskeleton</location>
    </subcellularLocation>
</comment>
<dbReference type="GO" id="GO:0043332">
    <property type="term" value="C:mating projection tip"/>
    <property type="evidence" value="ECO:0007669"/>
    <property type="project" value="EnsemblFungi"/>
</dbReference>
<organism evidence="7 8">
    <name type="scientific">Rasamsonia emersonii (strain ATCC 16479 / CBS 393.64 / IMI 116815)</name>
    <dbReference type="NCBI Taxonomy" id="1408163"/>
    <lineage>
        <taxon>Eukaryota</taxon>
        <taxon>Fungi</taxon>
        <taxon>Dikarya</taxon>
        <taxon>Ascomycota</taxon>
        <taxon>Pezizomycotina</taxon>
        <taxon>Eurotiomycetes</taxon>
        <taxon>Eurotiomycetidae</taxon>
        <taxon>Eurotiales</taxon>
        <taxon>Trichocomaceae</taxon>
        <taxon>Rasamsonia</taxon>
    </lineage>
</organism>
<dbReference type="GO" id="GO:0030041">
    <property type="term" value="P:actin filament polymerization"/>
    <property type="evidence" value="ECO:0007669"/>
    <property type="project" value="EnsemblFungi"/>
</dbReference>
<evidence type="ECO:0000256" key="2">
    <source>
        <dbReference type="ARBA" id="ARBA00010058"/>
    </source>
</evidence>
<dbReference type="GO" id="GO:1903475">
    <property type="term" value="P:mitotic actomyosin contractile ring assembly"/>
    <property type="evidence" value="ECO:0007669"/>
    <property type="project" value="EnsemblFungi"/>
</dbReference>
<dbReference type="RefSeq" id="XP_013328952.1">
    <property type="nucleotide sequence ID" value="XM_013473498.1"/>
</dbReference>
<dbReference type="InterPro" id="IPR005455">
    <property type="entry name" value="PFN_euk"/>
</dbReference>
<dbReference type="AlphaFoldDB" id="A0A0F4YW76"/>
<protein>
    <recommendedName>
        <fullName evidence="6">Profilin</fullName>
    </recommendedName>
</protein>
<dbReference type="GO" id="GO:0051285">
    <property type="term" value="C:cell cortex of cell tip"/>
    <property type="evidence" value="ECO:0007669"/>
    <property type="project" value="EnsemblFungi"/>
</dbReference>
<keyword evidence="4 6" id="KW-0009">Actin-binding</keyword>
<dbReference type="STRING" id="1408163.A0A0F4YW76"/>
<dbReference type="EMBL" id="LASV01000144">
    <property type="protein sequence ID" value="KKA22340.1"/>
    <property type="molecule type" value="Genomic_DNA"/>
</dbReference>
<evidence type="ECO:0000256" key="5">
    <source>
        <dbReference type="ARBA" id="ARBA00023212"/>
    </source>
</evidence>
<name>A0A0F4YW76_RASE3</name>
<dbReference type="SUPFAM" id="SSF55770">
    <property type="entry name" value="Profilin (actin-binding protein)"/>
    <property type="match status" value="1"/>
</dbReference>
<keyword evidence="3" id="KW-0963">Cytoplasm</keyword>
<dbReference type="InterPro" id="IPR048278">
    <property type="entry name" value="PFN"/>
</dbReference>
<evidence type="ECO:0000256" key="1">
    <source>
        <dbReference type="ARBA" id="ARBA00004245"/>
    </source>
</evidence>
<dbReference type="OrthoDB" id="421374at2759"/>
<dbReference type="GO" id="GO:0000755">
    <property type="term" value="P:cytogamy"/>
    <property type="evidence" value="ECO:0007669"/>
    <property type="project" value="EnsemblFungi"/>
</dbReference>
<gene>
    <name evidence="7" type="ORF">T310_3670</name>
</gene>
<dbReference type="PRINTS" id="PR00392">
    <property type="entry name" value="PROFILIN"/>
</dbReference>
<dbReference type="Gene3D" id="3.30.450.30">
    <property type="entry name" value="Dynein light chain 2a, cytoplasmic"/>
    <property type="match status" value="1"/>
</dbReference>
<dbReference type="InterPro" id="IPR036140">
    <property type="entry name" value="PFN_sf"/>
</dbReference>
<dbReference type="GO" id="GO:0003785">
    <property type="term" value="F:actin monomer binding"/>
    <property type="evidence" value="ECO:0007669"/>
    <property type="project" value="EnsemblFungi"/>
</dbReference>